<evidence type="ECO:0000313" key="2">
    <source>
        <dbReference type="EMBL" id="PAV68929.1"/>
    </source>
</evidence>
<evidence type="ECO:0000256" key="1">
    <source>
        <dbReference type="SAM" id="MobiDB-lite"/>
    </source>
</evidence>
<protein>
    <submittedName>
        <fullName evidence="2">Uncharacterized protein</fullName>
    </submittedName>
</protein>
<accession>A0A2A2K564</accession>
<feature type="compositionally biased region" description="Basic residues" evidence="1">
    <location>
        <begin position="129"/>
        <end position="161"/>
    </location>
</feature>
<feature type="compositionally biased region" description="Low complexity" evidence="1">
    <location>
        <begin position="113"/>
        <end position="128"/>
    </location>
</feature>
<keyword evidence="3" id="KW-1185">Reference proteome</keyword>
<feature type="region of interest" description="Disordered" evidence="1">
    <location>
        <begin position="82"/>
        <end position="174"/>
    </location>
</feature>
<evidence type="ECO:0000313" key="3">
    <source>
        <dbReference type="Proteomes" id="UP000218231"/>
    </source>
</evidence>
<dbReference type="EMBL" id="LIAE01009662">
    <property type="protein sequence ID" value="PAV68929.1"/>
    <property type="molecule type" value="Genomic_DNA"/>
</dbReference>
<proteinExistence type="predicted"/>
<dbReference type="Proteomes" id="UP000218231">
    <property type="component" value="Unassembled WGS sequence"/>
</dbReference>
<sequence length="174" mass="19184">MMIDHQVHCRAVKKRTRMFDPFAFRALQHSDVGVMGDIFGRLAIAKPGGQKTHQLAIVVFHDGTCRLRSSADRQRQQGWMISATRPLPPAGSPHDTHTQYPPPSTDRRPGPGQPLQPGGLAGPAAGRRTGQHRAGAARRHRKQRHRARHPATTTLRRRRRPSLGADSQAACGGR</sequence>
<dbReference type="AlphaFoldDB" id="A0A2A2K564"/>
<gene>
    <name evidence="2" type="ORF">WR25_01472</name>
</gene>
<reference evidence="2 3" key="1">
    <citation type="journal article" date="2017" name="Curr. Biol.">
        <title>Genome architecture and evolution of a unichromosomal asexual nematode.</title>
        <authorList>
            <person name="Fradin H."/>
            <person name="Zegar C."/>
            <person name="Gutwein M."/>
            <person name="Lucas J."/>
            <person name="Kovtun M."/>
            <person name="Corcoran D."/>
            <person name="Baugh L.R."/>
            <person name="Kiontke K."/>
            <person name="Gunsalus K."/>
            <person name="Fitch D.H."/>
            <person name="Piano F."/>
        </authorList>
    </citation>
    <scope>NUCLEOTIDE SEQUENCE [LARGE SCALE GENOMIC DNA]</scope>
    <source>
        <strain evidence="2">PF1309</strain>
    </source>
</reference>
<comment type="caution">
    <text evidence="2">The sequence shown here is derived from an EMBL/GenBank/DDBJ whole genome shotgun (WGS) entry which is preliminary data.</text>
</comment>
<name>A0A2A2K564_9BILA</name>
<organism evidence="2 3">
    <name type="scientific">Diploscapter pachys</name>
    <dbReference type="NCBI Taxonomy" id="2018661"/>
    <lineage>
        <taxon>Eukaryota</taxon>
        <taxon>Metazoa</taxon>
        <taxon>Ecdysozoa</taxon>
        <taxon>Nematoda</taxon>
        <taxon>Chromadorea</taxon>
        <taxon>Rhabditida</taxon>
        <taxon>Rhabditina</taxon>
        <taxon>Rhabditomorpha</taxon>
        <taxon>Rhabditoidea</taxon>
        <taxon>Rhabditidae</taxon>
        <taxon>Diploscapter</taxon>
    </lineage>
</organism>